<gene>
    <name evidence="2" type="ORF">HGRIS_014913</name>
</gene>
<accession>A0ABR3JK57</accession>
<name>A0ABR3JK57_9AGAR</name>
<dbReference type="InterPro" id="IPR036397">
    <property type="entry name" value="RNaseH_sf"/>
</dbReference>
<dbReference type="Gene3D" id="3.30.420.10">
    <property type="entry name" value="Ribonuclease H-like superfamily/Ribonuclease H"/>
    <property type="match status" value="1"/>
</dbReference>
<dbReference type="InterPro" id="IPR038717">
    <property type="entry name" value="Tc1-like_DDE_dom"/>
</dbReference>
<dbReference type="Proteomes" id="UP001556367">
    <property type="component" value="Unassembled WGS sequence"/>
</dbReference>
<feature type="domain" description="Tc1-like transposase DDE" evidence="1">
    <location>
        <begin position="30"/>
        <end position="80"/>
    </location>
</feature>
<sequence length="131" mass="14980">MNAEQYVDILTDGLLPSIEESGIPAGDSIFQQDNDPKHTSKLAQKWFENQGITVMDWPAQSPDLNPIEHLWEHIKRQLNTWDTQQKGVHELWDRVAGEWNEIEAEVCQNLISSLPRRTEAVIKAKGGNTKY</sequence>
<organism evidence="2 3">
    <name type="scientific">Hohenbuehelia grisea</name>
    <dbReference type="NCBI Taxonomy" id="104357"/>
    <lineage>
        <taxon>Eukaryota</taxon>
        <taxon>Fungi</taxon>
        <taxon>Dikarya</taxon>
        <taxon>Basidiomycota</taxon>
        <taxon>Agaricomycotina</taxon>
        <taxon>Agaricomycetes</taxon>
        <taxon>Agaricomycetidae</taxon>
        <taxon>Agaricales</taxon>
        <taxon>Pleurotineae</taxon>
        <taxon>Pleurotaceae</taxon>
        <taxon>Hohenbuehelia</taxon>
    </lineage>
</organism>
<keyword evidence="3" id="KW-1185">Reference proteome</keyword>
<dbReference type="InterPro" id="IPR052338">
    <property type="entry name" value="Transposase_5"/>
</dbReference>
<evidence type="ECO:0000259" key="1">
    <source>
        <dbReference type="Pfam" id="PF13358"/>
    </source>
</evidence>
<protein>
    <recommendedName>
        <fullName evidence="1">Tc1-like transposase DDE domain-containing protein</fullName>
    </recommendedName>
</protein>
<dbReference type="PANTHER" id="PTHR23022:SF134">
    <property type="entry name" value="TRANSPOSABLE ELEMENT TC1 TRANSPOSASE"/>
    <property type="match status" value="1"/>
</dbReference>
<dbReference type="EMBL" id="JASNQZ010000006">
    <property type="protein sequence ID" value="KAL0956116.1"/>
    <property type="molecule type" value="Genomic_DNA"/>
</dbReference>
<proteinExistence type="predicted"/>
<evidence type="ECO:0000313" key="2">
    <source>
        <dbReference type="EMBL" id="KAL0956116.1"/>
    </source>
</evidence>
<comment type="caution">
    <text evidence="2">The sequence shown here is derived from an EMBL/GenBank/DDBJ whole genome shotgun (WGS) entry which is preliminary data.</text>
</comment>
<dbReference type="Pfam" id="PF13358">
    <property type="entry name" value="DDE_3"/>
    <property type="match status" value="1"/>
</dbReference>
<reference evidence="3" key="1">
    <citation type="submission" date="2024-06" db="EMBL/GenBank/DDBJ databases">
        <title>Multi-omics analyses provide insights into the biosynthesis of the anticancer antibiotic pleurotin in Hohenbuehelia grisea.</title>
        <authorList>
            <person name="Weaver J.A."/>
            <person name="Alberti F."/>
        </authorList>
    </citation>
    <scope>NUCLEOTIDE SEQUENCE [LARGE SCALE GENOMIC DNA]</scope>
    <source>
        <strain evidence="3">T-177</strain>
    </source>
</reference>
<evidence type="ECO:0000313" key="3">
    <source>
        <dbReference type="Proteomes" id="UP001556367"/>
    </source>
</evidence>
<dbReference type="PANTHER" id="PTHR23022">
    <property type="entry name" value="TRANSPOSABLE ELEMENT-RELATED"/>
    <property type="match status" value="1"/>
</dbReference>